<evidence type="ECO:0000313" key="7">
    <source>
        <dbReference type="Proteomes" id="UP000033607"/>
    </source>
</evidence>
<dbReference type="AlphaFoldDB" id="A0A0F5YI18"/>
<dbReference type="InterPro" id="IPR000688">
    <property type="entry name" value="HypA/HybF"/>
</dbReference>
<feature type="binding site" evidence="5">
    <location>
        <position position="70"/>
    </location>
    <ligand>
        <name>Zn(2+)</name>
        <dbReference type="ChEBI" id="CHEBI:29105"/>
    </ligand>
</feature>
<dbReference type="Proteomes" id="UP000033607">
    <property type="component" value="Unassembled WGS sequence"/>
</dbReference>
<dbReference type="OrthoDB" id="9800361at2"/>
<comment type="similarity">
    <text evidence="1 5">Belongs to the HypA/HybF family.</text>
</comment>
<dbReference type="GO" id="GO:0051604">
    <property type="term" value="P:protein maturation"/>
    <property type="evidence" value="ECO:0007669"/>
    <property type="project" value="InterPro"/>
</dbReference>
<dbReference type="PANTHER" id="PTHR34535:SF3">
    <property type="entry name" value="HYDROGENASE MATURATION FACTOR HYPA"/>
    <property type="match status" value="1"/>
</dbReference>
<dbReference type="PATRIC" id="fig|1637645.4.peg.6955"/>
<dbReference type="PANTHER" id="PTHR34535">
    <property type="entry name" value="HYDROGENASE MATURATION FACTOR HYPA"/>
    <property type="match status" value="1"/>
</dbReference>
<dbReference type="Gene3D" id="3.30.2320.80">
    <property type="match status" value="1"/>
</dbReference>
<name>A0A0F5YI18_9CYAN</name>
<comment type="caution">
    <text evidence="6">The sequence shown here is derived from an EMBL/GenBank/DDBJ whole genome shotgun (WGS) entry which is preliminary data.</text>
</comment>
<keyword evidence="3 5" id="KW-0479">Metal-binding</keyword>
<evidence type="ECO:0000256" key="5">
    <source>
        <dbReference type="HAMAP-Rule" id="MF_00213"/>
    </source>
</evidence>
<dbReference type="GO" id="GO:0016151">
    <property type="term" value="F:nickel cation binding"/>
    <property type="evidence" value="ECO:0007669"/>
    <property type="project" value="UniProtKB-UniRule"/>
</dbReference>
<feature type="binding site" evidence="5">
    <location>
        <position position="89"/>
    </location>
    <ligand>
        <name>Zn(2+)</name>
        <dbReference type="ChEBI" id="CHEBI:29105"/>
    </ligand>
</feature>
<dbReference type="HAMAP" id="MF_00213">
    <property type="entry name" value="HypA_HybF"/>
    <property type="match status" value="1"/>
</dbReference>
<accession>A0A0F5YI18</accession>
<feature type="binding site" evidence="5">
    <location>
        <position position="86"/>
    </location>
    <ligand>
        <name>Zn(2+)</name>
        <dbReference type="ChEBI" id="CHEBI:29105"/>
    </ligand>
</feature>
<sequence length="114" mass="12379">MHELGITQNIVAIVSEHARGAPVKRVTLEIGKLSAIMPDAIQFCFDVCTQGTILEGATLEIIEVAGLGKCRQCGTEVPLTQPFGICHNCNSVELDIIQGEELKIKEMEVEELCV</sequence>
<dbReference type="RefSeq" id="WP_046278806.1">
    <property type="nucleotide sequence ID" value="NZ_LATL02000355.1"/>
</dbReference>
<evidence type="ECO:0000313" key="6">
    <source>
        <dbReference type="EMBL" id="KKD37850.1"/>
    </source>
</evidence>
<gene>
    <name evidence="5" type="primary">hypA</name>
    <name evidence="6" type="ORF">WN50_12170</name>
</gene>
<dbReference type="EMBL" id="LATL02000355">
    <property type="protein sequence ID" value="KKD37850.1"/>
    <property type="molecule type" value="Genomic_DNA"/>
</dbReference>
<dbReference type="PIRSF" id="PIRSF004761">
    <property type="entry name" value="Hydrgn_mat_HypA"/>
    <property type="match status" value="1"/>
</dbReference>
<evidence type="ECO:0000256" key="2">
    <source>
        <dbReference type="ARBA" id="ARBA00022596"/>
    </source>
</evidence>
<proteinExistence type="inferred from homology"/>
<dbReference type="NCBIfam" id="TIGR00100">
    <property type="entry name" value="hypA"/>
    <property type="match status" value="1"/>
</dbReference>
<organism evidence="6 7">
    <name type="scientific">Limnoraphis robusta CS-951</name>
    <dbReference type="NCBI Taxonomy" id="1637645"/>
    <lineage>
        <taxon>Bacteria</taxon>
        <taxon>Bacillati</taxon>
        <taxon>Cyanobacteriota</taxon>
        <taxon>Cyanophyceae</taxon>
        <taxon>Oscillatoriophycideae</taxon>
        <taxon>Oscillatoriales</taxon>
        <taxon>Sirenicapillariaceae</taxon>
        <taxon>Limnoraphis</taxon>
    </lineage>
</organism>
<dbReference type="InterPro" id="IPR020538">
    <property type="entry name" value="Hydgase_Ni_incorp_HypA/HybF_CS"/>
</dbReference>
<dbReference type="GO" id="GO:0008270">
    <property type="term" value="F:zinc ion binding"/>
    <property type="evidence" value="ECO:0007669"/>
    <property type="project" value="UniProtKB-UniRule"/>
</dbReference>
<dbReference type="PROSITE" id="PS01249">
    <property type="entry name" value="HYPA"/>
    <property type="match status" value="1"/>
</dbReference>
<evidence type="ECO:0000256" key="1">
    <source>
        <dbReference type="ARBA" id="ARBA00010748"/>
    </source>
</evidence>
<reference evidence="6 7" key="1">
    <citation type="submission" date="2015-06" db="EMBL/GenBank/DDBJ databases">
        <title>Draft genome assembly of filamentous brackish cyanobacterium Limnoraphis robusta strain CS-951.</title>
        <authorList>
            <person name="Willis A."/>
            <person name="Parks M."/>
            <person name="Burford M.A."/>
        </authorList>
    </citation>
    <scope>NUCLEOTIDE SEQUENCE [LARGE SCALE GENOMIC DNA]</scope>
    <source>
        <strain evidence="6 7">CS-951</strain>
    </source>
</reference>
<keyword evidence="2 5" id="KW-0533">Nickel</keyword>
<feature type="binding site" evidence="5">
    <location>
        <position position="73"/>
    </location>
    <ligand>
        <name>Zn(2+)</name>
        <dbReference type="ChEBI" id="CHEBI:29105"/>
    </ligand>
</feature>
<evidence type="ECO:0000256" key="4">
    <source>
        <dbReference type="ARBA" id="ARBA00022833"/>
    </source>
</evidence>
<feature type="binding site" evidence="5">
    <location>
        <position position="2"/>
    </location>
    <ligand>
        <name>Ni(2+)</name>
        <dbReference type="ChEBI" id="CHEBI:49786"/>
    </ligand>
</feature>
<dbReference type="Pfam" id="PF01155">
    <property type="entry name" value="HypA"/>
    <property type="match status" value="1"/>
</dbReference>
<evidence type="ECO:0000256" key="3">
    <source>
        <dbReference type="ARBA" id="ARBA00022723"/>
    </source>
</evidence>
<keyword evidence="4 5" id="KW-0862">Zinc</keyword>
<comment type="function">
    <text evidence="5">Involved in the maturation of [NiFe] hydrogenases. Required for nickel insertion into the metal center of the hydrogenase.</text>
</comment>
<protein>
    <recommendedName>
        <fullName evidence="5">Hydrogenase maturation factor HypA</fullName>
    </recommendedName>
</protein>